<accession>A0A6J6E4D6</accession>
<sequence>MKFSLGNALKASVATASLVAIMLVPAPASAALKLPSGSWPVCNESRITYCVESVSIEALGSAGPEELQWFPSGTVSEAAAPAGPVEPAPSIPLDPTMQADPNAPVEQPLVVETAAGPATFGRWTSPNWSANGLGNLGYQGLNISIATANAFTNHLFFTVQPVKVDGAGASTQARQLNNTGFLANLDPDVEISFKVRTGEAITGVIVGFGINITNRSTAGSFTFNGYPVVTPKVNDARKCTGEDGAADALVVGLQGFVVVENDDMGFGVEGLSGNMVVYTNGQCQTSTPSWDERTETMNWTVGAPHFAPDGVTVNKGVYRAIIPANDALLLWGLTDIRRAVSALTIQVIEEEGGPAVSARKVAVRNGNIIIDVTGFSYSKQKIVIKKNNKASKRFFATKRTVRCFDAATKKTTTYRNVYGCPAGSKRR</sequence>
<evidence type="ECO:0000313" key="1">
    <source>
        <dbReference type="EMBL" id="CAB4570164.1"/>
    </source>
</evidence>
<organism evidence="1">
    <name type="scientific">freshwater metagenome</name>
    <dbReference type="NCBI Taxonomy" id="449393"/>
    <lineage>
        <taxon>unclassified sequences</taxon>
        <taxon>metagenomes</taxon>
        <taxon>ecological metagenomes</taxon>
    </lineage>
</organism>
<gene>
    <name evidence="1" type="ORF">UFOPK1693_00642</name>
</gene>
<reference evidence="1" key="1">
    <citation type="submission" date="2020-05" db="EMBL/GenBank/DDBJ databases">
        <authorList>
            <person name="Chiriac C."/>
            <person name="Salcher M."/>
            <person name="Ghai R."/>
            <person name="Kavagutti S V."/>
        </authorList>
    </citation>
    <scope>NUCLEOTIDE SEQUENCE</scope>
</reference>
<dbReference type="EMBL" id="CAEZTO010000006">
    <property type="protein sequence ID" value="CAB4570164.1"/>
    <property type="molecule type" value="Genomic_DNA"/>
</dbReference>
<name>A0A6J6E4D6_9ZZZZ</name>
<proteinExistence type="predicted"/>
<dbReference type="AlphaFoldDB" id="A0A6J6E4D6"/>
<protein>
    <submittedName>
        <fullName evidence="1">Unannotated protein</fullName>
    </submittedName>
</protein>